<keyword evidence="2 5" id="KW-0863">Zinc-finger</keyword>
<dbReference type="PROSITE" id="PS50950">
    <property type="entry name" value="ZF_THAP"/>
    <property type="match status" value="1"/>
</dbReference>
<evidence type="ECO:0000256" key="2">
    <source>
        <dbReference type="ARBA" id="ARBA00022771"/>
    </source>
</evidence>
<dbReference type="GeneTree" id="ENSGT00940000164249"/>
<dbReference type="Pfam" id="PF05485">
    <property type="entry name" value="THAP"/>
    <property type="match status" value="1"/>
</dbReference>
<evidence type="ECO:0000313" key="8">
    <source>
        <dbReference type="Ensembl" id="ENSLCAP00010001306.1"/>
    </source>
</evidence>
<keyword evidence="4 5" id="KW-0238">DNA-binding</keyword>
<evidence type="ECO:0000259" key="7">
    <source>
        <dbReference type="PROSITE" id="PS50950"/>
    </source>
</evidence>
<accession>A0A4W6BL17</accession>
<dbReference type="GO" id="GO:0008270">
    <property type="term" value="F:zinc ion binding"/>
    <property type="evidence" value="ECO:0007669"/>
    <property type="project" value="UniProtKB-KW"/>
</dbReference>
<keyword evidence="1" id="KW-0479">Metal-binding</keyword>
<feature type="region of interest" description="Disordered" evidence="6">
    <location>
        <begin position="287"/>
        <end position="354"/>
    </location>
</feature>
<sequence length="447" mass="51259">MGGRNCCVKNCRRRSHDHHGRKIPNGLNFHCFPAWRQSEGAHTSELTRRRREAWVAAVGRSDITFDHVPASMRVCSRHFHSGNPAYDMLESDPDWVPSLHLGHGEGNGRRSERFPPSEQSKVERRQRWTTKRRHEARTTHRERGGGGGTQDSLQTTGAARPTAPPWREVKSLLQSVLQSKTNETDESAAAKRKKTELSFRDFFRDALEASLEASSRSRAWSQRPPSVSEEYTVELNFTQNQTSSSSPSSSPFSSSSSPSPSSSSSCLNCRRLQRRITELEEKLCNLEGEQEDMQTSPVASRAEVRQNQVLQSPEPVHKAEDETGWMEPLSPPHESDEDVDSVSDSASDSTPSSPGVFQIVWSKQRRRLPPRFNKAWLKTFWFLRYSPDLDLMWCHVCRLHADKRHQNMALIKGSKMFKLDNIKKHRDSRYHKENMERHMLDVYELQQ</sequence>
<dbReference type="OrthoDB" id="6369483at2759"/>
<evidence type="ECO:0000313" key="9">
    <source>
        <dbReference type="Proteomes" id="UP000314980"/>
    </source>
</evidence>
<evidence type="ECO:0000313" key="10">
    <source>
        <dbReference type="RefSeq" id="XP_018515954.1"/>
    </source>
</evidence>
<reference evidence="8" key="3">
    <citation type="submission" date="2025-05" db="UniProtKB">
        <authorList>
            <consortium name="Ensembl"/>
        </authorList>
    </citation>
    <scope>IDENTIFICATION</scope>
</reference>
<evidence type="ECO:0000256" key="4">
    <source>
        <dbReference type="ARBA" id="ARBA00023125"/>
    </source>
</evidence>
<name>A0A4W6BL17_LATCA</name>
<dbReference type="Proteomes" id="UP000314980">
    <property type="component" value="Unassembled WGS sequence"/>
</dbReference>
<feature type="compositionally biased region" description="Low complexity" evidence="6">
    <location>
        <begin position="342"/>
        <end position="354"/>
    </location>
</feature>
<feature type="compositionally biased region" description="Low complexity" evidence="6">
    <location>
        <begin position="243"/>
        <end position="265"/>
    </location>
</feature>
<evidence type="ECO:0000256" key="6">
    <source>
        <dbReference type="SAM" id="MobiDB-lite"/>
    </source>
</evidence>
<feature type="domain" description="THAP-type" evidence="7">
    <location>
        <begin position="1"/>
        <end position="100"/>
    </location>
</feature>
<gene>
    <name evidence="8 10" type="primary">LOC108872625</name>
</gene>
<dbReference type="InterPro" id="IPR006612">
    <property type="entry name" value="THAP_Znf"/>
</dbReference>
<protein>
    <submittedName>
        <fullName evidence="10">Uncharacterized protein LOC108872625 isoform X1</fullName>
    </submittedName>
</protein>
<dbReference type="Proteomes" id="UP000694890">
    <property type="component" value="Linkage group LG10"/>
</dbReference>
<dbReference type="InParanoid" id="A0A4W6BL17"/>
<keyword evidence="3" id="KW-0862">Zinc</keyword>
<dbReference type="GeneID" id="108872625"/>
<dbReference type="Ensembl" id="ENSLCAT00010001367.1">
    <property type="protein sequence ID" value="ENSLCAP00010001306.1"/>
    <property type="gene ID" value="ENSLCAG00010000781.1"/>
</dbReference>
<evidence type="ECO:0000256" key="1">
    <source>
        <dbReference type="ARBA" id="ARBA00022723"/>
    </source>
</evidence>
<reference evidence="9" key="1">
    <citation type="submission" date="2015-09" db="EMBL/GenBank/DDBJ databases">
        <authorList>
            <person name="Sai Rama Sridatta P."/>
        </authorList>
    </citation>
    <scope>NUCLEOTIDE SEQUENCE [LARGE SCALE GENOMIC DNA]</scope>
</reference>
<dbReference type="KEGG" id="lcf:108872625"/>
<dbReference type="GO" id="GO:0003677">
    <property type="term" value="F:DNA binding"/>
    <property type="evidence" value="ECO:0007669"/>
    <property type="project" value="UniProtKB-UniRule"/>
</dbReference>
<organism evidence="8 9">
    <name type="scientific">Lates calcarifer</name>
    <name type="common">Barramundi</name>
    <name type="synonym">Holocentrus calcarifer</name>
    <dbReference type="NCBI Taxonomy" id="8187"/>
    <lineage>
        <taxon>Eukaryota</taxon>
        <taxon>Metazoa</taxon>
        <taxon>Chordata</taxon>
        <taxon>Craniata</taxon>
        <taxon>Vertebrata</taxon>
        <taxon>Euteleostomi</taxon>
        <taxon>Actinopterygii</taxon>
        <taxon>Neopterygii</taxon>
        <taxon>Teleostei</taxon>
        <taxon>Neoteleostei</taxon>
        <taxon>Acanthomorphata</taxon>
        <taxon>Carangaria</taxon>
        <taxon>Carangaria incertae sedis</taxon>
        <taxon>Centropomidae</taxon>
        <taxon>Lates</taxon>
    </lineage>
</organism>
<feature type="compositionally biased region" description="Basic and acidic residues" evidence="6">
    <location>
        <begin position="102"/>
        <end position="126"/>
    </location>
</feature>
<evidence type="ECO:0000256" key="3">
    <source>
        <dbReference type="ARBA" id="ARBA00022833"/>
    </source>
</evidence>
<evidence type="ECO:0000256" key="5">
    <source>
        <dbReference type="PROSITE-ProRule" id="PRU00309"/>
    </source>
</evidence>
<proteinExistence type="predicted"/>
<dbReference type="SMART" id="SM00980">
    <property type="entry name" value="THAP"/>
    <property type="match status" value="1"/>
</dbReference>
<feature type="region of interest" description="Disordered" evidence="6">
    <location>
        <begin position="97"/>
        <end position="165"/>
    </location>
</feature>
<reference evidence="10" key="2">
    <citation type="submission" date="2025-04" db="UniProtKB">
        <authorList>
            <consortium name="RefSeq"/>
        </authorList>
    </citation>
    <scope>IDENTIFICATION</scope>
    <source>
        <tissue evidence="10">Brain</tissue>
    </source>
</reference>
<dbReference type="SUPFAM" id="SSF57716">
    <property type="entry name" value="Glucocorticoid receptor-like (DNA-binding domain)"/>
    <property type="match status" value="1"/>
</dbReference>
<keyword evidence="9" id="KW-1185">Reference proteome</keyword>
<dbReference type="RefSeq" id="XP_018515954.1">
    <property type="nucleotide sequence ID" value="XM_018660438.2"/>
</dbReference>
<feature type="region of interest" description="Disordered" evidence="6">
    <location>
        <begin position="238"/>
        <end position="268"/>
    </location>
</feature>
<dbReference type="AlphaFoldDB" id="A0A4W6BL17"/>